<dbReference type="GO" id="GO:0005789">
    <property type="term" value="C:endoplasmic reticulum membrane"/>
    <property type="evidence" value="ECO:0007669"/>
    <property type="project" value="UniProtKB-SubCell"/>
</dbReference>
<evidence type="ECO:0000256" key="2">
    <source>
        <dbReference type="ARBA" id="ARBA00007732"/>
    </source>
</evidence>
<feature type="compositionally biased region" description="Acidic residues" evidence="7">
    <location>
        <begin position="127"/>
        <end position="137"/>
    </location>
</feature>
<dbReference type="EMBL" id="CP138580">
    <property type="protein sequence ID" value="WPG98142.1"/>
    <property type="molecule type" value="Genomic_DNA"/>
</dbReference>
<evidence type="ECO:0000256" key="6">
    <source>
        <dbReference type="ARBA" id="ARBA00023136"/>
    </source>
</evidence>
<reference evidence="9 10" key="1">
    <citation type="submission" date="2023-11" db="EMBL/GenBank/DDBJ databases">
        <title>An acidophilic fungus is an integral part of prey digestion in a carnivorous sundew plant.</title>
        <authorList>
            <person name="Tsai I.J."/>
        </authorList>
    </citation>
    <scope>NUCLEOTIDE SEQUENCE [LARGE SCALE GENOMIC DNA]</scope>
    <source>
        <strain evidence="9">169a</strain>
    </source>
</reference>
<comment type="subcellular location">
    <subcellularLocation>
        <location evidence="1">Endoplasmic reticulum membrane</location>
        <topology evidence="1">Peripheral membrane protein</topology>
    </subcellularLocation>
</comment>
<evidence type="ECO:0000313" key="10">
    <source>
        <dbReference type="Proteomes" id="UP001303373"/>
    </source>
</evidence>
<feature type="compositionally biased region" description="Basic and acidic residues" evidence="7">
    <location>
        <begin position="108"/>
        <end position="126"/>
    </location>
</feature>
<organism evidence="9 10">
    <name type="scientific">Acrodontium crateriforme</name>
    <dbReference type="NCBI Taxonomy" id="150365"/>
    <lineage>
        <taxon>Eukaryota</taxon>
        <taxon>Fungi</taxon>
        <taxon>Dikarya</taxon>
        <taxon>Ascomycota</taxon>
        <taxon>Pezizomycotina</taxon>
        <taxon>Dothideomycetes</taxon>
        <taxon>Dothideomycetidae</taxon>
        <taxon>Mycosphaerellales</taxon>
        <taxon>Teratosphaeriaceae</taxon>
        <taxon>Acrodontium</taxon>
    </lineage>
</organism>
<protein>
    <recommendedName>
        <fullName evidence="4">Ras modification protein ERF4</fullName>
    </recommendedName>
</protein>
<feature type="compositionally biased region" description="Polar residues" evidence="7">
    <location>
        <begin position="1"/>
        <end position="19"/>
    </location>
</feature>
<dbReference type="PANTHER" id="PTHR13254">
    <property type="entry name" value="GOLGI AUTOANTIGEN, GOLGIN SUBFAMILY A, 7"/>
    <property type="match status" value="1"/>
</dbReference>
<gene>
    <name evidence="9" type="ORF">R9X50_00092800</name>
</gene>
<keyword evidence="10" id="KW-1185">Reference proteome</keyword>
<dbReference type="GO" id="GO:0006612">
    <property type="term" value="P:protein targeting to membrane"/>
    <property type="evidence" value="ECO:0007669"/>
    <property type="project" value="TreeGrafter"/>
</dbReference>
<sequence>METSSRIDGVQESSTSSRQVEVGLPPQSPDLTDAENNSNNNSRRPSRASLPLNRRPSHPSLGDARQRSRSRHRGGVDSRHSSRPSTPIDVNKPHPPLPLHKRPSWQSDGRRSRGQDINELGNRNERDIEDDENDADEFSWGPNHPCFPHPNSHCAPDSREFETTRVIRVRKDWLAAGDLYPQFANLYPEILDPLVTDAEFRFLISNLNTRLRNAFDPQSGRAKFDAVMGLVTGYFWEDVGFTGSKRGVKAIETFLDEWNRNKKQEGVDVRVVQIRTTGYMSLDFIVPDPGIDRIDSERAESMAGGIGPAE</sequence>
<feature type="compositionally biased region" description="Low complexity" evidence="7">
    <location>
        <begin position="36"/>
        <end position="54"/>
    </location>
</feature>
<name>A0AAQ3LYR3_9PEZI</name>
<dbReference type="Proteomes" id="UP001303373">
    <property type="component" value="Chromosome 1"/>
</dbReference>
<evidence type="ECO:0000256" key="4">
    <source>
        <dbReference type="ARBA" id="ARBA00018463"/>
    </source>
</evidence>
<accession>A0AAQ3LYR3</accession>
<comment type="subunit">
    <text evidence="3">Interacts with ERF2.</text>
</comment>
<dbReference type="GO" id="GO:0031211">
    <property type="term" value="C:endoplasmic reticulum palmitoyltransferase complex"/>
    <property type="evidence" value="ECO:0007669"/>
    <property type="project" value="TreeGrafter"/>
</dbReference>
<comment type="similarity">
    <text evidence="2">Belongs to the ERF4 family.</text>
</comment>
<feature type="region of interest" description="Disordered" evidence="7">
    <location>
        <begin position="1"/>
        <end position="144"/>
    </location>
</feature>
<evidence type="ECO:0000259" key="8">
    <source>
        <dbReference type="Pfam" id="PF10256"/>
    </source>
</evidence>
<keyword evidence="5" id="KW-0256">Endoplasmic reticulum</keyword>
<dbReference type="InterPro" id="IPR019383">
    <property type="entry name" value="Golgin_A_7/ERF4"/>
</dbReference>
<dbReference type="PANTHER" id="PTHR13254:SF0">
    <property type="entry name" value="GOLGIN SUBFAMILY A MEMBER 7_ERF4 DOMAIN-CONTAINING PROTEIN"/>
    <property type="match status" value="1"/>
</dbReference>
<evidence type="ECO:0000256" key="3">
    <source>
        <dbReference type="ARBA" id="ARBA00011396"/>
    </source>
</evidence>
<evidence type="ECO:0000256" key="5">
    <source>
        <dbReference type="ARBA" id="ARBA00022824"/>
    </source>
</evidence>
<evidence type="ECO:0000313" key="9">
    <source>
        <dbReference type="EMBL" id="WPG98142.1"/>
    </source>
</evidence>
<keyword evidence="6" id="KW-0472">Membrane</keyword>
<evidence type="ECO:0000256" key="1">
    <source>
        <dbReference type="ARBA" id="ARBA00004406"/>
    </source>
</evidence>
<feature type="domain" description="Golgin subfamily A member 7/ERF4" evidence="8">
    <location>
        <begin position="166"/>
        <end position="283"/>
    </location>
</feature>
<dbReference type="Pfam" id="PF10256">
    <property type="entry name" value="Erf4"/>
    <property type="match status" value="1"/>
</dbReference>
<evidence type="ECO:0000256" key="7">
    <source>
        <dbReference type="SAM" id="MobiDB-lite"/>
    </source>
</evidence>
<dbReference type="InterPro" id="IPR051371">
    <property type="entry name" value="Ras_palmitoyltransferase"/>
</dbReference>
<proteinExistence type="inferred from homology"/>
<dbReference type="AlphaFoldDB" id="A0AAQ3LYR3"/>